<dbReference type="GO" id="GO:0019442">
    <property type="term" value="P:L-tryptophan catabolic process to acetyl-CoA"/>
    <property type="evidence" value="ECO:0007669"/>
    <property type="project" value="TreeGrafter"/>
</dbReference>
<dbReference type="Gene3D" id="1.20.58.480">
    <property type="match status" value="2"/>
</dbReference>
<keyword evidence="2" id="KW-0223">Dioxygenase</keyword>
<dbReference type="Proteomes" id="UP000319825">
    <property type="component" value="Unassembled WGS sequence"/>
</dbReference>
<gene>
    <name evidence="2" type="ORF">JD77_05198</name>
</gene>
<dbReference type="AlphaFoldDB" id="A0A562IGP7"/>
<dbReference type="Pfam" id="PF03301">
    <property type="entry name" value="Trp_dioxygenase"/>
    <property type="match status" value="1"/>
</dbReference>
<comment type="caution">
    <text evidence="2">The sequence shown here is derived from an EMBL/GenBank/DDBJ whole genome shotgun (WGS) entry which is preliminary data.</text>
</comment>
<name>A0A562IGP7_MICOL</name>
<dbReference type="GO" id="GO:0019441">
    <property type="term" value="P:L-tryptophan catabolic process to kynurenine"/>
    <property type="evidence" value="ECO:0007669"/>
    <property type="project" value="InterPro"/>
</dbReference>
<dbReference type="InterPro" id="IPR037217">
    <property type="entry name" value="Trp/Indoleamine_2_3_dOase-like"/>
</dbReference>
<dbReference type="PANTHER" id="PTHR10138">
    <property type="entry name" value="TRYPTOPHAN 2,3-DIOXYGENASE"/>
    <property type="match status" value="1"/>
</dbReference>
<proteinExistence type="predicted"/>
<protein>
    <submittedName>
        <fullName evidence="2">Tryptophan 2,3-dioxygenase</fullName>
    </submittedName>
</protein>
<keyword evidence="3" id="KW-1185">Reference proteome</keyword>
<reference evidence="2 3" key="1">
    <citation type="submission" date="2019-07" db="EMBL/GenBank/DDBJ databases">
        <title>R&amp;d 2014.</title>
        <authorList>
            <person name="Klenk H.-P."/>
        </authorList>
    </citation>
    <scope>NUCLEOTIDE SEQUENCE [LARGE SCALE GENOMIC DNA]</scope>
    <source>
        <strain evidence="2 3">DSM 43868</strain>
    </source>
</reference>
<dbReference type="PANTHER" id="PTHR10138:SF0">
    <property type="entry name" value="TRYPTOPHAN 2,3-DIOXYGENASE"/>
    <property type="match status" value="1"/>
</dbReference>
<dbReference type="SUPFAM" id="SSF140959">
    <property type="entry name" value="Indolic compounds 2,3-dioxygenase-like"/>
    <property type="match status" value="1"/>
</dbReference>
<dbReference type="EMBL" id="VLKE01000001">
    <property type="protein sequence ID" value="TWH70177.1"/>
    <property type="molecule type" value="Genomic_DNA"/>
</dbReference>
<dbReference type="GO" id="GO:0046872">
    <property type="term" value="F:metal ion binding"/>
    <property type="evidence" value="ECO:0007669"/>
    <property type="project" value="InterPro"/>
</dbReference>
<evidence type="ECO:0000313" key="3">
    <source>
        <dbReference type="Proteomes" id="UP000319825"/>
    </source>
</evidence>
<organism evidence="2 3">
    <name type="scientific">Micromonospora olivasterospora</name>
    <dbReference type="NCBI Taxonomy" id="1880"/>
    <lineage>
        <taxon>Bacteria</taxon>
        <taxon>Bacillati</taxon>
        <taxon>Actinomycetota</taxon>
        <taxon>Actinomycetes</taxon>
        <taxon>Micromonosporales</taxon>
        <taxon>Micromonosporaceae</taxon>
        <taxon>Micromonospora</taxon>
    </lineage>
</organism>
<dbReference type="GO" id="GO:0020037">
    <property type="term" value="F:heme binding"/>
    <property type="evidence" value="ECO:0007669"/>
    <property type="project" value="InterPro"/>
</dbReference>
<dbReference type="InterPro" id="IPR004981">
    <property type="entry name" value="Trp_2_3_dOase"/>
</dbReference>
<evidence type="ECO:0000256" key="1">
    <source>
        <dbReference type="SAM" id="MobiDB-lite"/>
    </source>
</evidence>
<feature type="region of interest" description="Disordered" evidence="1">
    <location>
        <begin position="1"/>
        <end position="22"/>
    </location>
</feature>
<sequence>MAAAMIHAGHRKSDTAPPTLIERDNSVKRDYSPVLPGDGDTDYARYMRTDELLDLQRRPADVIHRDELLFQVVHQSAELWLKLAAADLTEAAARVEADEPAAAELMVTRAALGIRFLTDQLEMFRYLNPVDFQAMQPAFGNGSGAESPGWKQAQAASRQLGRAFTELLAARQVDLGKLYLGEPADPLYRLAEAMTDWDERVNLWRERHYKVAIRIGGHANAGTPGSKANMLAKLMGYRFFPELWQVRVGLGRAPEPAENPAGEI</sequence>
<keyword evidence="2" id="KW-0560">Oxidoreductase</keyword>
<accession>A0A562IGP7</accession>
<dbReference type="GO" id="GO:0004833">
    <property type="term" value="F:L-tryptophan 2,3-dioxygenase activity"/>
    <property type="evidence" value="ECO:0007669"/>
    <property type="project" value="InterPro"/>
</dbReference>
<evidence type="ECO:0000313" key="2">
    <source>
        <dbReference type="EMBL" id="TWH70177.1"/>
    </source>
</evidence>